<dbReference type="InterPro" id="IPR039119">
    <property type="entry name" value="ABT1/Esf2"/>
</dbReference>
<feature type="compositionally biased region" description="Basic and acidic residues" evidence="8">
    <location>
        <begin position="288"/>
        <end position="316"/>
    </location>
</feature>
<evidence type="ECO:0000256" key="7">
    <source>
        <dbReference type="PROSITE-ProRule" id="PRU00176"/>
    </source>
</evidence>
<dbReference type="EMBL" id="APWK03000018">
    <property type="protein sequence ID" value="PHH54860.1"/>
    <property type="molecule type" value="Genomic_DNA"/>
</dbReference>
<evidence type="ECO:0000313" key="10">
    <source>
        <dbReference type="EMBL" id="PHH54860.1"/>
    </source>
</evidence>
<dbReference type="GO" id="GO:0034462">
    <property type="term" value="P:small-subunit processome assembly"/>
    <property type="evidence" value="ECO:0007669"/>
    <property type="project" value="TreeGrafter"/>
</dbReference>
<dbReference type="SUPFAM" id="SSF54928">
    <property type="entry name" value="RNA-binding domain, RBD"/>
    <property type="match status" value="1"/>
</dbReference>
<comment type="similarity">
    <text evidence="2">Belongs to the ESF2/ABP1 family.</text>
</comment>
<evidence type="ECO:0000256" key="6">
    <source>
        <dbReference type="ARBA" id="ARBA00032634"/>
    </source>
</evidence>
<feature type="compositionally biased region" description="Basic and acidic residues" evidence="8">
    <location>
        <begin position="96"/>
        <end position="106"/>
    </location>
</feature>
<evidence type="ECO:0000256" key="4">
    <source>
        <dbReference type="ARBA" id="ARBA00023242"/>
    </source>
</evidence>
<comment type="caution">
    <text evidence="10">The sequence shown here is derived from an EMBL/GenBank/DDBJ whole genome shotgun (WGS) entry which is preliminary data.</text>
</comment>
<evidence type="ECO:0000313" key="11">
    <source>
        <dbReference type="Proteomes" id="UP000222788"/>
    </source>
</evidence>
<dbReference type="SMART" id="SM00360">
    <property type="entry name" value="RRM"/>
    <property type="match status" value="1"/>
</dbReference>
<name>A0A2C5XE33_9PEZI</name>
<dbReference type="GO" id="GO:0003723">
    <property type="term" value="F:RNA binding"/>
    <property type="evidence" value="ECO:0007669"/>
    <property type="project" value="UniProtKB-UniRule"/>
</dbReference>
<dbReference type="PROSITE" id="PS50102">
    <property type="entry name" value="RRM"/>
    <property type="match status" value="1"/>
</dbReference>
<reference evidence="10 11" key="1">
    <citation type="journal article" date="2013" name="Fungal Biol.">
        <title>Analysis of microsatellite markers in the genome of the plant pathogen Ceratocystis fimbriata.</title>
        <authorList>
            <person name="Simpson M.C."/>
            <person name="Wilken P.M."/>
            <person name="Coetzee M.P."/>
            <person name="Wingfield M.J."/>
            <person name="Wingfield B.D."/>
        </authorList>
    </citation>
    <scope>NUCLEOTIDE SEQUENCE [LARGE SCALE GENOMIC DNA]</scope>
    <source>
        <strain evidence="10 11">CBS 114723</strain>
    </source>
</reference>
<gene>
    <name evidence="10" type="primary">esf-2</name>
    <name evidence="10" type="ORF">CFIMG_001231RA</name>
</gene>
<evidence type="ECO:0000256" key="1">
    <source>
        <dbReference type="ARBA" id="ARBA00004604"/>
    </source>
</evidence>
<feature type="domain" description="RRM" evidence="9">
    <location>
        <begin position="134"/>
        <end position="216"/>
    </location>
</feature>
<protein>
    <recommendedName>
        <fullName evidence="6">18S rRNA factor 2</fullName>
    </recommendedName>
</protein>
<feature type="region of interest" description="Disordered" evidence="8">
    <location>
        <begin position="1"/>
        <end position="114"/>
    </location>
</feature>
<proteinExistence type="inferred from homology"/>
<keyword evidence="3 7" id="KW-0694">RNA-binding</keyword>
<dbReference type="AlphaFoldDB" id="A0A2C5XE33"/>
<dbReference type="Proteomes" id="UP000222788">
    <property type="component" value="Unassembled WGS sequence"/>
</dbReference>
<evidence type="ECO:0000256" key="3">
    <source>
        <dbReference type="ARBA" id="ARBA00022884"/>
    </source>
</evidence>
<dbReference type="InterPro" id="IPR034353">
    <property type="entry name" value="ABT1/ESF2_RRM"/>
</dbReference>
<dbReference type="GO" id="GO:0000447">
    <property type="term" value="P:endonucleolytic cleavage in ITS1 to separate SSU-rRNA from 5.8S rRNA and LSU-rRNA from tricistronic rRNA transcript (SSU-rRNA, 5.8S rRNA, LSU-rRNA)"/>
    <property type="evidence" value="ECO:0007669"/>
    <property type="project" value="TreeGrafter"/>
</dbReference>
<sequence>MPADDKRNPLLDNLNSDDDDDNNSNAHDSETEDLRKGRSLKTKRRRESDASSDSEVDGAASDSENDVRVKGKPKSKTKANDGDDESDDDAGSASDSKSDKEKEKSTATKKLPAAPKQLAKKNLIATEEAIKKSGVLYISRIPPFMKPHKLRTLLEPYGAINRTFLMPEDPTAHARRVRAGGNKKRLFTEGWVEFVSKKDAKRAHALLNARTIGGKKGSYYRDDVWSLVYLRGFKWRDLMGQIAGENAERASRMQAEISKAARENKEFVRNVERAKMLDGMQAQKRRRLEVNDEDRAAKKPADEQPRAKAQKTESRTFRQTAKVVRDVDAVQPASVSRALSKIF</sequence>
<comment type="subcellular location">
    <subcellularLocation>
        <location evidence="1">Nucleus</location>
        <location evidence="1">Nucleolus</location>
    </subcellularLocation>
</comment>
<dbReference type="InterPro" id="IPR012677">
    <property type="entry name" value="Nucleotide-bd_a/b_plait_sf"/>
</dbReference>
<dbReference type="GO" id="GO:0005730">
    <property type="term" value="C:nucleolus"/>
    <property type="evidence" value="ECO:0007669"/>
    <property type="project" value="UniProtKB-SubCell"/>
</dbReference>
<dbReference type="Pfam" id="PF00076">
    <property type="entry name" value="RRM_1"/>
    <property type="match status" value="1"/>
</dbReference>
<feature type="compositionally biased region" description="Basic and acidic residues" evidence="8">
    <location>
        <begin position="27"/>
        <end position="36"/>
    </location>
</feature>
<accession>A0A2C5XE33</accession>
<dbReference type="PANTHER" id="PTHR12311">
    <property type="entry name" value="ACTIVATOR OF BASAL TRANSCRIPTION 1"/>
    <property type="match status" value="1"/>
</dbReference>
<keyword evidence="4" id="KW-0539">Nucleus</keyword>
<comment type="function">
    <text evidence="5">Involved in the small subunit (SSU) processome assembly and function, and in the 18S rRNA synthesis. Required for the early cleavages at sites A0, A1 and A2.</text>
</comment>
<dbReference type="OrthoDB" id="287393at2759"/>
<dbReference type="InterPro" id="IPR000504">
    <property type="entry name" value="RRM_dom"/>
</dbReference>
<dbReference type="GO" id="GO:0000480">
    <property type="term" value="P:endonucleolytic cleavage in 5'-ETS of tricistronic rRNA transcript (SSU-rRNA, 5.8S rRNA, LSU-rRNA)"/>
    <property type="evidence" value="ECO:0007669"/>
    <property type="project" value="TreeGrafter"/>
</dbReference>
<feature type="region of interest" description="Disordered" evidence="8">
    <location>
        <begin position="280"/>
        <end position="318"/>
    </location>
</feature>
<dbReference type="Gene3D" id="3.30.70.330">
    <property type="match status" value="1"/>
</dbReference>
<reference evidence="10 11" key="2">
    <citation type="journal article" date="2013" name="IMA Fungus">
        <title>IMA Genome-F 1: Ceratocystis fimbriata: Draft nuclear genome sequence for the plant pathogen, Ceratocystis fimbriata.</title>
        <authorList>
            <person name="Wilken P.M."/>
            <person name="Steenkamp E.T."/>
            <person name="Wingfield M.J."/>
            <person name="de Beer Z.W."/>
            <person name="Wingfield B.D."/>
        </authorList>
    </citation>
    <scope>NUCLEOTIDE SEQUENCE [LARGE SCALE GENOMIC DNA]</scope>
    <source>
        <strain evidence="10 11">CBS 114723</strain>
    </source>
</reference>
<evidence type="ECO:0000256" key="5">
    <source>
        <dbReference type="ARBA" id="ARBA00025024"/>
    </source>
</evidence>
<dbReference type="GO" id="GO:0000472">
    <property type="term" value="P:endonucleolytic cleavage to generate mature 5'-end of SSU-rRNA from (SSU-rRNA, 5.8S rRNA, LSU-rRNA)"/>
    <property type="evidence" value="ECO:0007669"/>
    <property type="project" value="TreeGrafter"/>
</dbReference>
<organism evidence="10 11">
    <name type="scientific">Ceratocystis fimbriata CBS 114723</name>
    <dbReference type="NCBI Taxonomy" id="1035309"/>
    <lineage>
        <taxon>Eukaryota</taxon>
        <taxon>Fungi</taxon>
        <taxon>Dikarya</taxon>
        <taxon>Ascomycota</taxon>
        <taxon>Pezizomycotina</taxon>
        <taxon>Sordariomycetes</taxon>
        <taxon>Hypocreomycetidae</taxon>
        <taxon>Microascales</taxon>
        <taxon>Ceratocystidaceae</taxon>
        <taxon>Ceratocystis</taxon>
    </lineage>
</organism>
<dbReference type="CDD" id="cd12263">
    <property type="entry name" value="RRM_ABT1_like"/>
    <property type="match status" value="1"/>
</dbReference>
<evidence type="ECO:0000256" key="2">
    <source>
        <dbReference type="ARBA" id="ARBA00005819"/>
    </source>
</evidence>
<evidence type="ECO:0000256" key="8">
    <source>
        <dbReference type="SAM" id="MobiDB-lite"/>
    </source>
</evidence>
<dbReference type="PANTHER" id="PTHR12311:SF7">
    <property type="entry name" value="ACTIVATOR OF BASAL TRANSCRIPTION 1"/>
    <property type="match status" value="1"/>
</dbReference>
<keyword evidence="11" id="KW-1185">Reference proteome</keyword>
<dbReference type="STRING" id="1035309.A0A2C5XE33"/>
<evidence type="ECO:0000259" key="9">
    <source>
        <dbReference type="PROSITE" id="PS50102"/>
    </source>
</evidence>
<dbReference type="InterPro" id="IPR035979">
    <property type="entry name" value="RBD_domain_sf"/>
</dbReference>